<gene>
    <name evidence="6" type="primary">allR</name>
    <name evidence="6" type="ORF">DEVEQU_02213</name>
</gene>
<evidence type="ECO:0000313" key="7">
    <source>
        <dbReference type="Proteomes" id="UP000268844"/>
    </source>
</evidence>
<protein>
    <submittedName>
        <fullName evidence="6">HTH-type transcriptional repressor AllR</fullName>
    </submittedName>
</protein>
<dbReference type="OrthoDB" id="31778at2"/>
<organism evidence="6 7">
    <name type="scientific">Devosia equisanguinis</name>
    <dbReference type="NCBI Taxonomy" id="2490941"/>
    <lineage>
        <taxon>Bacteria</taxon>
        <taxon>Pseudomonadati</taxon>
        <taxon>Pseudomonadota</taxon>
        <taxon>Alphaproteobacteria</taxon>
        <taxon>Hyphomicrobiales</taxon>
        <taxon>Devosiaceae</taxon>
        <taxon>Devosia</taxon>
    </lineage>
</organism>
<dbReference type="InterPro" id="IPR036388">
    <property type="entry name" value="WH-like_DNA-bd_sf"/>
</dbReference>
<dbReference type="SUPFAM" id="SSF46785">
    <property type="entry name" value="Winged helix' DNA-binding domain"/>
    <property type="match status" value="1"/>
</dbReference>
<dbReference type="InterPro" id="IPR029016">
    <property type="entry name" value="GAF-like_dom_sf"/>
</dbReference>
<evidence type="ECO:0000259" key="5">
    <source>
        <dbReference type="PROSITE" id="PS51078"/>
    </source>
</evidence>
<dbReference type="AlphaFoldDB" id="A0A3S4CSS9"/>
<evidence type="ECO:0000313" key="6">
    <source>
        <dbReference type="EMBL" id="VDS05072.1"/>
    </source>
</evidence>
<dbReference type="GO" id="GO:0003677">
    <property type="term" value="F:DNA binding"/>
    <property type="evidence" value="ECO:0007669"/>
    <property type="project" value="UniProtKB-KW"/>
</dbReference>
<dbReference type="PANTHER" id="PTHR30136">
    <property type="entry name" value="HELIX-TURN-HELIX TRANSCRIPTIONAL REGULATOR, ICLR FAMILY"/>
    <property type="match status" value="1"/>
</dbReference>
<proteinExistence type="predicted"/>
<dbReference type="Gene3D" id="3.30.450.40">
    <property type="match status" value="1"/>
</dbReference>
<keyword evidence="2" id="KW-0238">DNA-binding</keyword>
<feature type="domain" description="IclR-ED" evidence="5">
    <location>
        <begin position="63"/>
        <end position="246"/>
    </location>
</feature>
<dbReference type="Pfam" id="PF01614">
    <property type="entry name" value="IclR_C"/>
    <property type="match status" value="1"/>
</dbReference>
<dbReference type="PROSITE" id="PS51078">
    <property type="entry name" value="ICLR_ED"/>
    <property type="match status" value="1"/>
</dbReference>
<dbReference type="GO" id="GO:0045892">
    <property type="term" value="P:negative regulation of DNA-templated transcription"/>
    <property type="evidence" value="ECO:0007669"/>
    <property type="project" value="TreeGrafter"/>
</dbReference>
<dbReference type="PANTHER" id="PTHR30136:SF24">
    <property type="entry name" value="HTH-TYPE TRANSCRIPTIONAL REPRESSOR ALLR"/>
    <property type="match status" value="1"/>
</dbReference>
<dbReference type="InterPro" id="IPR014757">
    <property type="entry name" value="Tscrpt_reg_IclR_C"/>
</dbReference>
<dbReference type="PROSITE" id="PS51077">
    <property type="entry name" value="HTH_ICLR"/>
    <property type="match status" value="1"/>
</dbReference>
<keyword evidence="7" id="KW-1185">Reference proteome</keyword>
<keyword evidence="1" id="KW-0805">Transcription regulation</keyword>
<dbReference type="InterPro" id="IPR050707">
    <property type="entry name" value="HTH_MetabolicPath_Reg"/>
</dbReference>
<evidence type="ECO:0000256" key="3">
    <source>
        <dbReference type="ARBA" id="ARBA00023163"/>
    </source>
</evidence>
<dbReference type="SUPFAM" id="SSF55781">
    <property type="entry name" value="GAF domain-like"/>
    <property type="match status" value="1"/>
</dbReference>
<sequence>MDTVTRLVSIFDLFDAASGPVKVDEIAAALDCSIPTAYRYLKALTGAGLASQNVDGGYGLGPRIIQLDRTMRRNDPFLVRSGEVMAELLPRLNGNLMVCAYYAGNVVCIDQAWPDRTIMTSYDRGRAMPLLRGAAGKAILAHLPHHRLRGLMADHADEILKAGLGKNWAEFSGKLKAIRSVGYSLSMGEVDPQNGGIAAPIFDENGKVRASLVLVMPAEQLRAADLEVLSSIIRDGAARISHPPSASTEA</sequence>
<dbReference type="Pfam" id="PF09339">
    <property type="entry name" value="HTH_IclR"/>
    <property type="match status" value="1"/>
</dbReference>
<accession>A0A3S4CSS9</accession>
<dbReference type="InterPro" id="IPR005471">
    <property type="entry name" value="Tscrpt_reg_IclR_N"/>
</dbReference>
<dbReference type="Gene3D" id="1.10.10.10">
    <property type="entry name" value="Winged helix-like DNA-binding domain superfamily/Winged helix DNA-binding domain"/>
    <property type="match status" value="1"/>
</dbReference>
<evidence type="ECO:0000259" key="4">
    <source>
        <dbReference type="PROSITE" id="PS51077"/>
    </source>
</evidence>
<keyword evidence="3" id="KW-0804">Transcription</keyword>
<dbReference type="SMART" id="SM00346">
    <property type="entry name" value="HTH_ICLR"/>
    <property type="match status" value="1"/>
</dbReference>
<dbReference type="InterPro" id="IPR036390">
    <property type="entry name" value="WH_DNA-bd_sf"/>
</dbReference>
<evidence type="ECO:0000256" key="1">
    <source>
        <dbReference type="ARBA" id="ARBA00023015"/>
    </source>
</evidence>
<reference evidence="6 7" key="1">
    <citation type="submission" date="2018-12" db="EMBL/GenBank/DDBJ databases">
        <authorList>
            <person name="Criscuolo A."/>
        </authorList>
    </citation>
    <scope>NUCLEOTIDE SEQUENCE [LARGE SCALE GENOMIC DNA]</scope>
    <source>
        <strain evidence="6">ACIP1116281</strain>
    </source>
</reference>
<evidence type="ECO:0000256" key="2">
    <source>
        <dbReference type="ARBA" id="ARBA00023125"/>
    </source>
</evidence>
<dbReference type="GO" id="GO:0003700">
    <property type="term" value="F:DNA-binding transcription factor activity"/>
    <property type="evidence" value="ECO:0007669"/>
    <property type="project" value="TreeGrafter"/>
</dbReference>
<feature type="domain" description="HTH iclR-type" evidence="4">
    <location>
        <begin position="1"/>
        <end position="62"/>
    </location>
</feature>
<dbReference type="Proteomes" id="UP000268844">
    <property type="component" value="Unassembled WGS sequence"/>
</dbReference>
<dbReference type="EMBL" id="UZWD01000026">
    <property type="protein sequence ID" value="VDS05072.1"/>
    <property type="molecule type" value="Genomic_DNA"/>
</dbReference>
<name>A0A3S4CSS9_9HYPH</name>